<evidence type="ECO:0000256" key="5">
    <source>
        <dbReference type="ARBA" id="ARBA00022593"/>
    </source>
</evidence>
<dbReference type="VEuPathDB" id="FungiDB:LELG_01911"/>
<dbReference type="OMA" id="VMKCEYT"/>
<evidence type="ECO:0000256" key="1">
    <source>
        <dbReference type="ARBA" id="ARBA00003659"/>
    </source>
</evidence>
<comment type="function">
    <text evidence="1">Involved in peroxisome biogenesis.</text>
</comment>
<comment type="subcellular location">
    <subcellularLocation>
        <location evidence="2">Peroxisome membrane</location>
        <topology evidence="2">Single-pass membrane protein</topology>
    </subcellularLocation>
</comment>
<keyword evidence="6" id="KW-0812">Transmembrane</keyword>
<evidence type="ECO:0000256" key="8">
    <source>
        <dbReference type="ARBA" id="ARBA00023136"/>
    </source>
</evidence>
<keyword evidence="8" id="KW-0472">Membrane</keyword>
<keyword evidence="5" id="KW-0962">Peroxisome biogenesis</keyword>
<evidence type="ECO:0000256" key="9">
    <source>
        <dbReference type="ARBA" id="ARBA00023140"/>
    </source>
</evidence>
<evidence type="ECO:0000313" key="10">
    <source>
        <dbReference type="EMBL" id="EDK43732.1"/>
    </source>
</evidence>
<dbReference type="HOGENOM" id="CLU_1402917_0_0_1"/>
<keyword evidence="7" id="KW-1133">Transmembrane helix</keyword>
<evidence type="ECO:0000313" key="11">
    <source>
        <dbReference type="Proteomes" id="UP000001996"/>
    </source>
</evidence>
<dbReference type="InterPro" id="IPR038613">
    <property type="entry name" value="Peroxin-22_C_sf"/>
</dbReference>
<gene>
    <name evidence="10" type="ORF">LELG_01911</name>
</gene>
<evidence type="ECO:0000256" key="2">
    <source>
        <dbReference type="ARBA" id="ARBA00004549"/>
    </source>
</evidence>
<dbReference type="KEGG" id="lel:PVL30_001880"/>
<dbReference type="AlphaFoldDB" id="A5DX24"/>
<dbReference type="Proteomes" id="UP000001996">
    <property type="component" value="Unassembled WGS sequence"/>
</dbReference>
<accession>A5DX24</accession>
<keyword evidence="11" id="KW-1185">Reference proteome</keyword>
<dbReference type="OrthoDB" id="4014227at2759"/>
<keyword evidence="9" id="KW-0576">Peroxisome</keyword>
<evidence type="ECO:0000256" key="4">
    <source>
        <dbReference type="ARBA" id="ARBA00018967"/>
    </source>
</evidence>
<dbReference type="Pfam" id="PF12827">
    <property type="entry name" value="Peroxin-22"/>
    <property type="match status" value="1"/>
</dbReference>
<dbReference type="InParanoid" id="A5DX24"/>
<dbReference type="Gene3D" id="3.40.50.11730">
    <property type="entry name" value="Peroxisome assembly protein 22"/>
    <property type="match status" value="1"/>
</dbReference>
<name>A5DX24_LODEL</name>
<evidence type="ECO:0000256" key="7">
    <source>
        <dbReference type="ARBA" id="ARBA00022989"/>
    </source>
</evidence>
<dbReference type="GO" id="GO:0005778">
    <property type="term" value="C:peroxisomal membrane"/>
    <property type="evidence" value="ECO:0007669"/>
    <property type="project" value="UniProtKB-SubCell"/>
</dbReference>
<dbReference type="EMBL" id="CH981525">
    <property type="protein sequence ID" value="EDK43732.1"/>
    <property type="molecule type" value="Genomic_DNA"/>
</dbReference>
<evidence type="ECO:0000256" key="3">
    <source>
        <dbReference type="ARBA" id="ARBA00009642"/>
    </source>
</evidence>
<comment type="similarity">
    <text evidence="3">Belongs to the peroxin-22 family.</text>
</comment>
<reference evidence="10 11" key="1">
    <citation type="journal article" date="2009" name="Nature">
        <title>Evolution of pathogenicity and sexual reproduction in eight Candida genomes.</title>
        <authorList>
            <person name="Butler G."/>
            <person name="Rasmussen M.D."/>
            <person name="Lin M.F."/>
            <person name="Santos M.A."/>
            <person name="Sakthikumar S."/>
            <person name="Munro C.A."/>
            <person name="Rheinbay E."/>
            <person name="Grabherr M."/>
            <person name="Forche A."/>
            <person name="Reedy J.L."/>
            <person name="Agrafioti I."/>
            <person name="Arnaud M.B."/>
            <person name="Bates S."/>
            <person name="Brown A.J."/>
            <person name="Brunke S."/>
            <person name="Costanzo M.C."/>
            <person name="Fitzpatrick D.A."/>
            <person name="de Groot P.W."/>
            <person name="Harris D."/>
            <person name="Hoyer L.L."/>
            <person name="Hube B."/>
            <person name="Klis F.M."/>
            <person name="Kodira C."/>
            <person name="Lennard N."/>
            <person name="Logue M.E."/>
            <person name="Martin R."/>
            <person name="Neiman A.M."/>
            <person name="Nikolaou E."/>
            <person name="Quail M.A."/>
            <person name="Quinn J."/>
            <person name="Santos M.C."/>
            <person name="Schmitzberger F.F."/>
            <person name="Sherlock G."/>
            <person name="Shah P."/>
            <person name="Silverstein K.A."/>
            <person name="Skrzypek M.S."/>
            <person name="Soll D."/>
            <person name="Staggs R."/>
            <person name="Stansfield I."/>
            <person name="Stumpf M.P."/>
            <person name="Sudbery P.E."/>
            <person name="Srikantha T."/>
            <person name="Zeng Q."/>
            <person name="Berman J."/>
            <person name="Berriman M."/>
            <person name="Heitman J."/>
            <person name="Gow N.A."/>
            <person name="Lorenz M.C."/>
            <person name="Birren B.W."/>
            <person name="Kellis M."/>
            <person name="Cuomo C.A."/>
        </authorList>
    </citation>
    <scope>NUCLEOTIDE SEQUENCE [LARGE SCALE GENOMIC DNA]</scope>
    <source>
        <strain evidence="11">ATCC 11503 / BCRC 21390 / CBS 2605 / JCM 1781 / NBRC 1676 / NRRL YB-4239</strain>
    </source>
</reference>
<protein>
    <recommendedName>
        <fullName evidence="4">Peroxisome assembly protein 22</fullName>
    </recommendedName>
</protein>
<evidence type="ECO:0000256" key="6">
    <source>
        <dbReference type="ARBA" id="ARBA00022692"/>
    </source>
</evidence>
<sequence>MMMISTSRKAQRNPKVYLAALAATSAIAISYKIYETFLKPSTNNDSNSLADADKDKHIVLEGEEEETVMKCEYTNNKNHSSLTQTQLERKVYTISKKFLNKSIAITLSSSFLSSQLPLVDLITSNEKLIYIIPPNLNEEDVGLLNTAGNIVLQNKQELQLPPNFKILKCSNIQGYLQILKNLKPDCLLLCSDDLGISNFNGVVLRDLSNFIKNIINIDQNQDVLSQIRPVFA</sequence>
<dbReference type="eggNOG" id="ENOG502S5ME">
    <property type="taxonomic scope" value="Eukaryota"/>
</dbReference>
<dbReference type="InterPro" id="IPR024359">
    <property type="entry name" value="Peroxin-22"/>
</dbReference>
<dbReference type="GeneID" id="5234603"/>
<dbReference type="GO" id="GO:0007031">
    <property type="term" value="P:peroxisome organization"/>
    <property type="evidence" value="ECO:0007669"/>
    <property type="project" value="UniProtKB-KW"/>
</dbReference>
<proteinExistence type="inferred from homology"/>
<organism evidence="10 11">
    <name type="scientific">Lodderomyces elongisporus (strain ATCC 11503 / CBS 2605 / JCM 1781 / NBRC 1676 / NRRL YB-4239)</name>
    <name type="common">Yeast</name>
    <name type="synonym">Saccharomyces elongisporus</name>
    <dbReference type="NCBI Taxonomy" id="379508"/>
    <lineage>
        <taxon>Eukaryota</taxon>
        <taxon>Fungi</taxon>
        <taxon>Dikarya</taxon>
        <taxon>Ascomycota</taxon>
        <taxon>Saccharomycotina</taxon>
        <taxon>Pichiomycetes</taxon>
        <taxon>Debaryomycetaceae</taxon>
        <taxon>Candida/Lodderomyces clade</taxon>
        <taxon>Lodderomyces</taxon>
    </lineage>
</organism>